<evidence type="ECO:0000256" key="2">
    <source>
        <dbReference type="ARBA" id="ARBA00012662"/>
    </source>
</evidence>
<evidence type="ECO:0000313" key="10">
    <source>
        <dbReference type="Proteomes" id="UP000799428"/>
    </source>
</evidence>
<dbReference type="InterPro" id="IPR017853">
    <property type="entry name" value="GH"/>
</dbReference>
<evidence type="ECO:0000259" key="7">
    <source>
        <dbReference type="Pfam" id="PF01120"/>
    </source>
</evidence>
<sequence>MIEITRSVVLGLLLIWAQRIDFARASPLSSFQQSTTLDLRPYFNNQAFGTYPGESSFGALNESYPASNTTSPLYTSSTGVLYNTPRYLGPSTLDNIICANQTILVPPAPYFSISILHSCDLRRKTVSGTVTFHYTDNTTSTAELRSEPWWGFLLINKGELVYNSFYGPNYTNHNTSHIFECEVPLTPGKELSGIALPDTTNTTKGRIHVFALSLLKGSGVDVQSVRPTQKGGAANETQVVEVVVNNAGSECVHDSGLEVKLAGGSITTVEVGHIKRLCPGDQKRVDVTIIGSGTCDITAILTHSNNTVQTRTFTNITTGLAPWDTSYESLILHESPAWFDAAKFGIFIHWGPYAVPSWGNSTPYESYAEWFWWYSTHSAADRSGFRNYRLRIFGPEWNYDDTFPEFTAAQYNPQEWVDLIADAGAKYFVITTKHHDGFALFDAGRTTNRTALHYGPKRDLVRELFDAAKEYQPELKKGTYFSLPEWFNPSWGKYGFAQYDRPDSTTHPGIIARNPFTNLTEPYTGHVEVEDFIEDVMVPQMDILAYEYESDIMWCDAGASNGTANFAARWFEYARVEGRDVTINSRCGTVEANDFDTPEYATFSTAQRRKWESNRGMDPFSYGYNQATPDSAYMNATTLIATLVDMVSKNGNLLLNIGPKADGTIPQVEIDNLRQAGAWIKTHEEAIFNTTYWFWKAEVRNETTNVRFTQADDAFYILSLEKPVDGKLVVQAPIPILKGDLVSLVGNENDEYLEWEMDNEVLTIQIDESFIAQEEYCWVFKIQYVA</sequence>
<dbReference type="PANTHER" id="PTHR10030">
    <property type="entry name" value="ALPHA-L-FUCOSIDASE"/>
    <property type="match status" value="1"/>
</dbReference>
<keyword evidence="10" id="KW-1185">Reference proteome</keyword>
<evidence type="ECO:0000313" key="9">
    <source>
        <dbReference type="EMBL" id="KAF2713797.1"/>
    </source>
</evidence>
<keyword evidence="5" id="KW-0326">Glycosidase</keyword>
<dbReference type="PANTHER" id="PTHR10030:SF37">
    <property type="entry name" value="ALPHA-L-FUCOSIDASE-RELATED"/>
    <property type="match status" value="1"/>
</dbReference>
<feature type="domain" description="Glycoside hydrolase family 29 N-terminal" evidence="7">
    <location>
        <begin position="325"/>
        <end position="684"/>
    </location>
</feature>
<dbReference type="Proteomes" id="UP000799428">
    <property type="component" value="Unassembled WGS sequence"/>
</dbReference>
<feature type="signal peptide" evidence="6">
    <location>
        <begin position="1"/>
        <end position="25"/>
    </location>
</feature>
<dbReference type="InterPro" id="IPR000933">
    <property type="entry name" value="Glyco_hydro_29"/>
</dbReference>
<evidence type="ECO:0000256" key="6">
    <source>
        <dbReference type="SAM" id="SignalP"/>
    </source>
</evidence>
<evidence type="ECO:0000256" key="3">
    <source>
        <dbReference type="ARBA" id="ARBA00022729"/>
    </source>
</evidence>
<protein>
    <recommendedName>
        <fullName evidence="2">alpha-L-fucosidase</fullName>
        <ecNumber evidence="2">3.2.1.51</ecNumber>
    </recommendedName>
</protein>
<dbReference type="InterPro" id="IPR031919">
    <property type="entry name" value="Fucosidase_C"/>
</dbReference>
<dbReference type="InterPro" id="IPR057739">
    <property type="entry name" value="Glyco_hydro_29_N"/>
</dbReference>
<accession>A0A6G1KN93</accession>
<evidence type="ECO:0000256" key="4">
    <source>
        <dbReference type="ARBA" id="ARBA00022801"/>
    </source>
</evidence>
<dbReference type="Pfam" id="PF16757">
    <property type="entry name" value="Fucosidase_C"/>
    <property type="match status" value="1"/>
</dbReference>
<feature type="domain" description="Alpha-L-fucosidase C-terminal" evidence="8">
    <location>
        <begin position="703"/>
        <end position="783"/>
    </location>
</feature>
<proteinExistence type="inferred from homology"/>
<dbReference type="Gene3D" id="2.60.40.1180">
    <property type="entry name" value="Golgi alpha-mannosidase II"/>
    <property type="match status" value="1"/>
</dbReference>
<dbReference type="GO" id="GO:0004560">
    <property type="term" value="F:alpha-L-fucosidase activity"/>
    <property type="evidence" value="ECO:0007669"/>
    <property type="project" value="UniProtKB-EC"/>
</dbReference>
<dbReference type="OrthoDB" id="6039950at2759"/>
<reference evidence="9" key="1">
    <citation type="journal article" date="2020" name="Stud. Mycol.">
        <title>101 Dothideomycetes genomes: a test case for predicting lifestyles and emergence of pathogens.</title>
        <authorList>
            <person name="Haridas S."/>
            <person name="Albert R."/>
            <person name="Binder M."/>
            <person name="Bloem J."/>
            <person name="Labutti K."/>
            <person name="Salamov A."/>
            <person name="Andreopoulos B."/>
            <person name="Baker S."/>
            <person name="Barry K."/>
            <person name="Bills G."/>
            <person name="Bluhm B."/>
            <person name="Cannon C."/>
            <person name="Castanera R."/>
            <person name="Culley D."/>
            <person name="Daum C."/>
            <person name="Ezra D."/>
            <person name="Gonzalez J."/>
            <person name="Henrissat B."/>
            <person name="Kuo A."/>
            <person name="Liang C."/>
            <person name="Lipzen A."/>
            <person name="Lutzoni F."/>
            <person name="Magnuson J."/>
            <person name="Mondo S."/>
            <person name="Nolan M."/>
            <person name="Ohm R."/>
            <person name="Pangilinan J."/>
            <person name="Park H.-J."/>
            <person name="Ramirez L."/>
            <person name="Alfaro M."/>
            <person name="Sun H."/>
            <person name="Tritt A."/>
            <person name="Yoshinaga Y."/>
            <person name="Zwiers L.-H."/>
            <person name="Turgeon B."/>
            <person name="Goodwin S."/>
            <person name="Spatafora J."/>
            <person name="Crous P."/>
            <person name="Grigoriev I."/>
        </authorList>
    </citation>
    <scope>NUCLEOTIDE SEQUENCE</scope>
    <source>
        <strain evidence="9">CBS 279.74</strain>
    </source>
</reference>
<keyword evidence="3 6" id="KW-0732">Signal</keyword>
<dbReference type="EMBL" id="MU005765">
    <property type="protein sequence ID" value="KAF2713797.1"/>
    <property type="molecule type" value="Genomic_DNA"/>
</dbReference>
<evidence type="ECO:0000259" key="8">
    <source>
        <dbReference type="Pfam" id="PF16757"/>
    </source>
</evidence>
<dbReference type="InterPro" id="IPR013780">
    <property type="entry name" value="Glyco_hydro_b"/>
</dbReference>
<dbReference type="SMART" id="SM00812">
    <property type="entry name" value="Alpha_L_fucos"/>
    <property type="match status" value="1"/>
</dbReference>
<feature type="chain" id="PRO_5026247315" description="alpha-L-fucosidase" evidence="6">
    <location>
        <begin position="26"/>
        <end position="786"/>
    </location>
</feature>
<comment type="similarity">
    <text evidence="1">Belongs to the glycosyl hydrolase 29 family.</text>
</comment>
<dbReference type="GO" id="GO:0006004">
    <property type="term" value="P:fucose metabolic process"/>
    <property type="evidence" value="ECO:0007669"/>
    <property type="project" value="TreeGrafter"/>
</dbReference>
<organism evidence="9 10">
    <name type="scientific">Pleomassaria siparia CBS 279.74</name>
    <dbReference type="NCBI Taxonomy" id="1314801"/>
    <lineage>
        <taxon>Eukaryota</taxon>
        <taxon>Fungi</taxon>
        <taxon>Dikarya</taxon>
        <taxon>Ascomycota</taxon>
        <taxon>Pezizomycotina</taxon>
        <taxon>Dothideomycetes</taxon>
        <taxon>Pleosporomycetidae</taxon>
        <taxon>Pleosporales</taxon>
        <taxon>Pleomassariaceae</taxon>
        <taxon>Pleomassaria</taxon>
    </lineage>
</organism>
<keyword evidence="4 9" id="KW-0378">Hydrolase</keyword>
<dbReference type="Pfam" id="PF01120">
    <property type="entry name" value="Alpha_L_fucos"/>
    <property type="match status" value="1"/>
</dbReference>
<gene>
    <name evidence="9" type="ORF">K504DRAFT_424716</name>
</gene>
<dbReference type="GO" id="GO:0016139">
    <property type="term" value="P:glycoside catabolic process"/>
    <property type="evidence" value="ECO:0007669"/>
    <property type="project" value="TreeGrafter"/>
</dbReference>
<dbReference type="SUPFAM" id="SSF51445">
    <property type="entry name" value="(Trans)glycosidases"/>
    <property type="match status" value="1"/>
</dbReference>
<dbReference type="Gene3D" id="3.20.20.80">
    <property type="entry name" value="Glycosidases"/>
    <property type="match status" value="1"/>
</dbReference>
<name>A0A6G1KN93_9PLEO</name>
<dbReference type="AlphaFoldDB" id="A0A6G1KN93"/>
<evidence type="ECO:0000256" key="5">
    <source>
        <dbReference type="ARBA" id="ARBA00023295"/>
    </source>
</evidence>
<evidence type="ECO:0000256" key="1">
    <source>
        <dbReference type="ARBA" id="ARBA00007951"/>
    </source>
</evidence>
<dbReference type="EC" id="3.2.1.51" evidence="2"/>